<dbReference type="RefSeq" id="WP_175497195.1">
    <property type="nucleotide sequence ID" value="NZ_FOUR01000001.1"/>
</dbReference>
<evidence type="ECO:0000256" key="1">
    <source>
        <dbReference type="SAM" id="SignalP"/>
    </source>
</evidence>
<proteinExistence type="predicted"/>
<reference evidence="3" key="1">
    <citation type="submission" date="2016-10" db="EMBL/GenBank/DDBJ databases">
        <authorList>
            <person name="Varghese N."/>
            <person name="Submissions S."/>
        </authorList>
    </citation>
    <scope>NUCLEOTIDE SEQUENCE [LARGE SCALE GENOMIC DNA]</scope>
    <source>
        <strain evidence="3">CGMCC 1.6775</strain>
    </source>
</reference>
<evidence type="ECO:0000313" key="2">
    <source>
        <dbReference type="EMBL" id="SFM56420.1"/>
    </source>
</evidence>
<feature type="signal peptide" evidence="1">
    <location>
        <begin position="1"/>
        <end position="21"/>
    </location>
</feature>
<protein>
    <submittedName>
        <fullName evidence="2">Uncharacterized protein</fullName>
    </submittedName>
</protein>
<sequence>MRILTLIGILFAFAMGATAQAEGVSKEDIECGNKATCLQSPGDEDHGSAG</sequence>
<name>A0A1I4RWN9_9GAMM</name>
<keyword evidence="1" id="KW-0732">Signal</keyword>
<evidence type="ECO:0000313" key="3">
    <source>
        <dbReference type="Proteomes" id="UP000199339"/>
    </source>
</evidence>
<organism evidence="2 3">
    <name type="scientific">Marinobacter pelagius</name>
    <dbReference type="NCBI Taxonomy" id="379482"/>
    <lineage>
        <taxon>Bacteria</taxon>
        <taxon>Pseudomonadati</taxon>
        <taxon>Pseudomonadota</taxon>
        <taxon>Gammaproteobacteria</taxon>
        <taxon>Pseudomonadales</taxon>
        <taxon>Marinobacteraceae</taxon>
        <taxon>Marinobacter</taxon>
    </lineage>
</organism>
<dbReference type="EMBL" id="FOUR01000001">
    <property type="protein sequence ID" value="SFM56420.1"/>
    <property type="molecule type" value="Genomic_DNA"/>
</dbReference>
<accession>A0A1I4RWN9</accession>
<keyword evidence="3" id="KW-1185">Reference proteome</keyword>
<gene>
    <name evidence="2" type="ORF">SAMN04487961_0711</name>
</gene>
<dbReference type="AlphaFoldDB" id="A0A1I4RWN9"/>
<feature type="chain" id="PRO_5011664812" evidence="1">
    <location>
        <begin position="22"/>
        <end position="50"/>
    </location>
</feature>
<dbReference type="Proteomes" id="UP000199339">
    <property type="component" value="Unassembled WGS sequence"/>
</dbReference>